<feature type="transmembrane region" description="Helical" evidence="1">
    <location>
        <begin position="367"/>
        <end position="385"/>
    </location>
</feature>
<feature type="transmembrane region" description="Helical" evidence="1">
    <location>
        <begin position="163"/>
        <end position="184"/>
    </location>
</feature>
<feature type="transmembrane region" description="Helical" evidence="1">
    <location>
        <begin position="64"/>
        <end position="83"/>
    </location>
</feature>
<gene>
    <name evidence="2" type="ORF">A2773_03710</name>
</gene>
<evidence type="ECO:0000313" key="3">
    <source>
        <dbReference type="Proteomes" id="UP000177383"/>
    </source>
</evidence>
<dbReference type="InterPro" id="IPR025291">
    <property type="entry name" value="DUF4153"/>
</dbReference>
<feature type="transmembrane region" description="Helical" evidence="1">
    <location>
        <begin position="12"/>
        <end position="28"/>
    </location>
</feature>
<reference evidence="2 3" key="1">
    <citation type="journal article" date="2016" name="Nat. Commun.">
        <title>Thousands of microbial genomes shed light on interconnected biogeochemical processes in an aquifer system.</title>
        <authorList>
            <person name="Anantharaman K."/>
            <person name="Brown C.T."/>
            <person name="Hug L.A."/>
            <person name="Sharon I."/>
            <person name="Castelle C.J."/>
            <person name="Probst A.J."/>
            <person name="Thomas B.C."/>
            <person name="Singh A."/>
            <person name="Wilkins M.J."/>
            <person name="Karaoz U."/>
            <person name="Brodie E.L."/>
            <person name="Williams K.H."/>
            <person name="Hubbard S.S."/>
            <person name="Banfield J.F."/>
        </authorList>
    </citation>
    <scope>NUCLEOTIDE SEQUENCE [LARGE SCALE GENOMIC DNA]</scope>
</reference>
<feature type="non-terminal residue" evidence="2">
    <location>
        <position position="404"/>
    </location>
</feature>
<feature type="transmembrane region" description="Helical" evidence="1">
    <location>
        <begin position="34"/>
        <end position="52"/>
    </location>
</feature>
<dbReference type="EMBL" id="MFJE01000007">
    <property type="protein sequence ID" value="OGG14984.1"/>
    <property type="molecule type" value="Genomic_DNA"/>
</dbReference>
<comment type="caution">
    <text evidence="2">The sequence shown here is derived from an EMBL/GenBank/DDBJ whole genome shotgun (WGS) entry which is preliminary data.</text>
</comment>
<sequence>MENSQKGVSLRQKLIILIGFILFSNLFFFHPPGFLGFVFYAFGLFTFLWLIFSQNIPPKSRSLILFFNIAIISLYSLSVITQISIFPSLLARLSILFTLSLFVYTTSHKLPFVRNLLDLIISPFRNISSYLEGLGKAIVESITPDSALWQSLTFREFGKAKSLIPYLIGAIIGIPVLFIFTSLLSADPAFGSFVNNISKFISSWFKGDFWVNLSQRGVISLFLFAALFPLLFFLPKDGNPSRILDKFSFSKQITVVITFIVVLLGTFIVIQWPYVFVNVPFETHLSQFGVNTYSEYVKRGFGEFIFVTLLVYALLWLGLIVKRNSPSKKILSWIQYILFAEFFIFLLSIFRRVYLYQSYHGWSLGRIYGTFLLLWILFVTITLFLRHISSRRYALIETLFTAIF</sequence>
<evidence type="ECO:0000256" key="1">
    <source>
        <dbReference type="SAM" id="Phobius"/>
    </source>
</evidence>
<keyword evidence="1" id="KW-1133">Transmembrane helix</keyword>
<feature type="transmembrane region" description="Helical" evidence="1">
    <location>
        <begin position="255"/>
        <end position="275"/>
    </location>
</feature>
<dbReference type="Proteomes" id="UP000177383">
    <property type="component" value="Unassembled WGS sequence"/>
</dbReference>
<dbReference type="Pfam" id="PF13687">
    <property type="entry name" value="DUF4153"/>
    <property type="match status" value="1"/>
</dbReference>
<keyword evidence="1" id="KW-0812">Transmembrane</keyword>
<organism evidence="2 3">
    <name type="scientific">Candidatus Gottesmanbacteria bacterium RIFCSPHIGHO2_01_FULL_39_10</name>
    <dbReference type="NCBI Taxonomy" id="1798375"/>
    <lineage>
        <taxon>Bacteria</taxon>
        <taxon>Candidatus Gottesmaniibacteriota</taxon>
    </lineage>
</organism>
<accession>A0A1F5ZRM4</accession>
<protein>
    <submittedName>
        <fullName evidence="2">Uncharacterized protein</fullName>
    </submittedName>
</protein>
<name>A0A1F5ZRM4_9BACT</name>
<dbReference type="STRING" id="1798375.A2773_03710"/>
<feature type="transmembrane region" description="Helical" evidence="1">
    <location>
        <begin position="213"/>
        <end position="234"/>
    </location>
</feature>
<evidence type="ECO:0000313" key="2">
    <source>
        <dbReference type="EMBL" id="OGG14984.1"/>
    </source>
</evidence>
<proteinExistence type="predicted"/>
<feature type="transmembrane region" description="Helical" evidence="1">
    <location>
        <begin position="301"/>
        <end position="321"/>
    </location>
</feature>
<keyword evidence="1" id="KW-0472">Membrane</keyword>
<dbReference type="AlphaFoldDB" id="A0A1F5ZRM4"/>
<feature type="transmembrane region" description="Helical" evidence="1">
    <location>
        <begin position="89"/>
        <end position="107"/>
    </location>
</feature>
<feature type="transmembrane region" description="Helical" evidence="1">
    <location>
        <begin position="333"/>
        <end position="355"/>
    </location>
</feature>